<gene>
    <name evidence="8" type="ORF">HNR43_001995</name>
</gene>
<evidence type="ECO:0000256" key="2">
    <source>
        <dbReference type="ARBA" id="ARBA00022670"/>
    </source>
</evidence>
<protein>
    <recommendedName>
        <fullName evidence="7">SLH domain-containing protein</fullName>
    </recommendedName>
</protein>
<feature type="domain" description="SLH" evidence="7">
    <location>
        <begin position="679"/>
        <end position="740"/>
    </location>
</feature>
<proteinExistence type="inferred from homology"/>
<dbReference type="InterPro" id="IPR022398">
    <property type="entry name" value="Peptidase_S8_His-AS"/>
</dbReference>
<dbReference type="PROSITE" id="PS51272">
    <property type="entry name" value="SLH"/>
    <property type="match status" value="2"/>
</dbReference>
<organism evidence="8 9">
    <name type="scientific">Anoxybacillus mongoliensis</name>
    <dbReference type="NCBI Taxonomy" id="452565"/>
    <lineage>
        <taxon>Bacteria</taxon>
        <taxon>Bacillati</taxon>
        <taxon>Bacillota</taxon>
        <taxon>Bacilli</taxon>
        <taxon>Bacillales</taxon>
        <taxon>Anoxybacillaceae</taxon>
        <taxon>Anoxybacillus</taxon>
    </lineage>
</organism>
<dbReference type="InterPro" id="IPR001119">
    <property type="entry name" value="SLH_dom"/>
</dbReference>
<dbReference type="PROSITE" id="PS00136">
    <property type="entry name" value="SUBTILASE_ASP"/>
    <property type="match status" value="1"/>
</dbReference>
<dbReference type="PRINTS" id="PR00723">
    <property type="entry name" value="SUBTILISIN"/>
</dbReference>
<evidence type="ECO:0000256" key="4">
    <source>
        <dbReference type="ARBA" id="ARBA00022825"/>
    </source>
</evidence>
<evidence type="ECO:0000256" key="3">
    <source>
        <dbReference type="ARBA" id="ARBA00022801"/>
    </source>
</evidence>
<keyword evidence="2 5" id="KW-0645">Protease</keyword>
<dbReference type="PANTHER" id="PTHR43806">
    <property type="entry name" value="PEPTIDASE S8"/>
    <property type="match status" value="1"/>
</dbReference>
<feature type="active site" description="Charge relay system" evidence="5">
    <location>
        <position position="219"/>
    </location>
</feature>
<sequence>MSRWLWLSFIFLFIPQVVWASEKEEWIVQVQRISDIVSLQPYVVDTMGTFAKVALTEEEQKAVSRLPFVLKMEKNDMKRASIDDPLFSEQWSLPLIHWSMPSLTSVNRLIGKQMIVDGQEEVYRGEPFYGEHIVIALGEEKLSRLSVTVDHIEGPWRIEVQDEKGDMLGKNEGELSRLDVLIPRSSSTIHLYVTAPNWTKAPRIIEMKGVNHVLVAVVDSGIVLHEDLSDHVLYSVSVDYAEKMRYADDTFGHGTHVTGILAARVNNGKGIVGLIGDAPIDILPIKVLDRYGVGGDFEIAKGVKYALDHGASVINLSLAGQGETEVLKSVIEEAVKRGVHVVAAAGNSHMPTTNIYPASYPGVITVSAIDRKQLPLPIANYGWDVDVSAPGDFLMSTYLSGYRAMRGTSMAAPHVSALLATLQAMYPEEDAIQLRERLWKSAKDVYWRGYDIYTGYGMIQWQRAMTLSAPLGIDWFNLQPGQPIEKNRTYILGLSSRFIGKQGHLFVNGKLVHSFDIDGEMMSFRLFDIIKQQGDVAVVITDEEKRVIASDVRSVPIRLTTFSDVKKTYWAHDAIMQAQQLQLVRGLPDGLFHPNDPVTRRQSIVILSRLFGWEAPSILQSPFVDVPLTSADALIVAMVAEKGVMKGNGRHALLNEQLTRGQFALLLMRALQLENEAVRSLYPFQDVKQQDVWKAVQLLAERGMIAKAPYFHPNDPVTRAQMCAMVVRVSTFIRQNSTKW</sequence>
<feature type="active site" description="Charge relay system" evidence="5">
    <location>
        <position position="409"/>
    </location>
</feature>
<dbReference type="PROSITE" id="PS51892">
    <property type="entry name" value="SUBTILASE"/>
    <property type="match status" value="1"/>
</dbReference>
<dbReference type="PANTHER" id="PTHR43806:SF11">
    <property type="entry name" value="CEREVISIN-RELATED"/>
    <property type="match status" value="1"/>
</dbReference>
<feature type="domain" description="SLH" evidence="7">
    <location>
        <begin position="558"/>
        <end position="621"/>
    </location>
</feature>
<dbReference type="Gene3D" id="3.40.50.200">
    <property type="entry name" value="Peptidase S8/S53 domain"/>
    <property type="match status" value="1"/>
</dbReference>
<dbReference type="PROSITE" id="PS00137">
    <property type="entry name" value="SUBTILASE_HIS"/>
    <property type="match status" value="1"/>
</dbReference>
<comment type="caution">
    <text evidence="8">The sequence shown here is derived from an EMBL/GenBank/DDBJ whole genome shotgun (WGS) entry which is preliminary data.</text>
</comment>
<dbReference type="EMBL" id="JACHEQ010000010">
    <property type="protein sequence ID" value="MBB5356015.1"/>
    <property type="molecule type" value="Genomic_DNA"/>
</dbReference>
<comment type="similarity">
    <text evidence="1 5 6">Belongs to the peptidase S8 family.</text>
</comment>
<dbReference type="InterPro" id="IPR015500">
    <property type="entry name" value="Peptidase_S8_subtilisin-rel"/>
</dbReference>
<dbReference type="InterPro" id="IPR036852">
    <property type="entry name" value="Peptidase_S8/S53_dom_sf"/>
</dbReference>
<dbReference type="GO" id="GO:0006508">
    <property type="term" value="P:proteolysis"/>
    <property type="evidence" value="ECO:0007669"/>
    <property type="project" value="UniProtKB-KW"/>
</dbReference>
<dbReference type="GO" id="GO:0004252">
    <property type="term" value="F:serine-type endopeptidase activity"/>
    <property type="evidence" value="ECO:0007669"/>
    <property type="project" value="UniProtKB-UniRule"/>
</dbReference>
<keyword evidence="9" id="KW-1185">Reference proteome</keyword>
<dbReference type="PROSITE" id="PS00138">
    <property type="entry name" value="SUBTILASE_SER"/>
    <property type="match status" value="1"/>
</dbReference>
<dbReference type="InterPro" id="IPR000209">
    <property type="entry name" value="Peptidase_S8/S53_dom"/>
</dbReference>
<keyword evidence="4 5" id="KW-0720">Serine protease</keyword>
<evidence type="ECO:0000256" key="1">
    <source>
        <dbReference type="ARBA" id="ARBA00011073"/>
    </source>
</evidence>
<dbReference type="InterPro" id="IPR050131">
    <property type="entry name" value="Peptidase_S8_subtilisin-like"/>
</dbReference>
<evidence type="ECO:0000313" key="8">
    <source>
        <dbReference type="EMBL" id="MBB5356015.1"/>
    </source>
</evidence>
<dbReference type="Proteomes" id="UP000583699">
    <property type="component" value="Unassembled WGS sequence"/>
</dbReference>
<dbReference type="InterPro" id="IPR023827">
    <property type="entry name" value="Peptidase_S8_Asp-AS"/>
</dbReference>
<name>A0A7W8JFF8_9BACL</name>
<evidence type="ECO:0000313" key="9">
    <source>
        <dbReference type="Proteomes" id="UP000583699"/>
    </source>
</evidence>
<reference evidence="8 9" key="1">
    <citation type="submission" date="2020-08" db="EMBL/GenBank/DDBJ databases">
        <title>Genomic Encyclopedia of Type Strains, Phase IV (KMG-IV): sequencing the most valuable type-strain genomes for metagenomic binning, comparative biology and taxonomic classification.</title>
        <authorList>
            <person name="Goeker M."/>
        </authorList>
    </citation>
    <scope>NUCLEOTIDE SEQUENCE [LARGE SCALE GENOMIC DNA]</scope>
    <source>
        <strain evidence="8 9">DSM 19169</strain>
    </source>
</reference>
<dbReference type="SUPFAM" id="SSF52743">
    <property type="entry name" value="Subtilisin-like"/>
    <property type="match status" value="1"/>
</dbReference>
<dbReference type="InterPro" id="IPR023828">
    <property type="entry name" value="Peptidase_S8_Ser-AS"/>
</dbReference>
<feature type="active site" description="Charge relay system" evidence="5">
    <location>
        <position position="253"/>
    </location>
</feature>
<dbReference type="AlphaFoldDB" id="A0A7W8JFF8"/>
<keyword evidence="3 5" id="KW-0378">Hydrolase</keyword>
<evidence type="ECO:0000256" key="5">
    <source>
        <dbReference type="PROSITE-ProRule" id="PRU01240"/>
    </source>
</evidence>
<dbReference type="Pfam" id="PF00082">
    <property type="entry name" value="Peptidase_S8"/>
    <property type="match status" value="1"/>
</dbReference>
<evidence type="ECO:0000259" key="7">
    <source>
        <dbReference type="PROSITE" id="PS51272"/>
    </source>
</evidence>
<evidence type="ECO:0000256" key="6">
    <source>
        <dbReference type="RuleBase" id="RU003355"/>
    </source>
</evidence>
<accession>A0A7W8JFF8</accession>
<dbReference type="RefSeq" id="WP_183243462.1">
    <property type="nucleotide sequence ID" value="NZ_JACHEQ010000010.1"/>
</dbReference>
<dbReference type="Pfam" id="PF00395">
    <property type="entry name" value="SLH"/>
    <property type="match status" value="2"/>
</dbReference>